<dbReference type="RefSeq" id="WP_075075329.1">
    <property type="nucleotide sequence ID" value="NZ_DF967973.1"/>
</dbReference>
<dbReference type="AlphaFoldDB" id="A0A0K8MXJ9"/>
<feature type="signal peptide" evidence="1">
    <location>
        <begin position="1"/>
        <end position="20"/>
    </location>
</feature>
<reference evidence="2" key="1">
    <citation type="submission" date="2015-07" db="EMBL/GenBank/DDBJ databases">
        <title>Draft Genome Sequences of Anaerolinea thermolimosa IMO-1, Bellilinea caldifistulae GOMI-1, Leptolinea tardivitalis YMTK-2, Levilinea saccharolytica KIBI-1,Longilinea arvoryzae KOME-1, Previously Described as Members of the Anaerolineaceae (Chloroflexi).</title>
        <authorList>
            <person name="Sekiguchi Y."/>
            <person name="Ohashi A."/>
            <person name="Matsuura N."/>
            <person name="Tourlousse M.D."/>
        </authorList>
    </citation>
    <scope>NUCLEOTIDE SEQUENCE [LARGE SCALE GENOMIC DNA]</scope>
    <source>
        <strain evidence="2">KOME-1</strain>
    </source>
</reference>
<proteinExistence type="predicted"/>
<protein>
    <recommendedName>
        <fullName evidence="4">3-keto-disaccharide hydrolase domain-containing protein</fullName>
    </recommendedName>
</protein>
<feature type="chain" id="PRO_5005512977" description="3-keto-disaccharide hydrolase domain-containing protein" evidence="1">
    <location>
        <begin position="21"/>
        <end position="223"/>
    </location>
</feature>
<dbReference type="PROSITE" id="PS51257">
    <property type="entry name" value="PROKAR_LIPOPROTEIN"/>
    <property type="match status" value="1"/>
</dbReference>
<dbReference type="EMBL" id="DF967973">
    <property type="protein sequence ID" value="GAP15930.1"/>
    <property type="molecule type" value="Genomic_DNA"/>
</dbReference>
<keyword evidence="1" id="KW-0732">Signal</keyword>
<gene>
    <name evidence="2" type="ORF">LARV_03725</name>
</gene>
<evidence type="ECO:0008006" key="4">
    <source>
        <dbReference type="Google" id="ProtNLM"/>
    </source>
</evidence>
<evidence type="ECO:0000313" key="3">
    <source>
        <dbReference type="Proteomes" id="UP000055060"/>
    </source>
</evidence>
<dbReference type="Proteomes" id="UP000055060">
    <property type="component" value="Unassembled WGS sequence"/>
</dbReference>
<accession>A0A0K8MXJ9</accession>
<organism evidence="2">
    <name type="scientific">Longilinea arvoryzae</name>
    <dbReference type="NCBI Taxonomy" id="360412"/>
    <lineage>
        <taxon>Bacteria</taxon>
        <taxon>Bacillati</taxon>
        <taxon>Chloroflexota</taxon>
        <taxon>Anaerolineae</taxon>
        <taxon>Anaerolineales</taxon>
        <taxon>Anaerolineaceae</taxon>
        <taxon>Longilinea</taxon>
    </lineage>
</organism>
<sequence>MKSVYRILAVLAVLSLAALACSLTKGTSDQTSVSTKAPAGPTLLFQDDFSRTGSGWDRSTDESSTTDYIDDTYQIKITETNWYAWANPGKTLGDVHIEVDAWKADGPDGDAAIICRYVDASNFYLLSITTDGYYGIIKYKDGEDTLLGSDSLQGSDLIKTDAGAVNRLRADCVGDHLTLYVNSELLAEVTDADFSSGDIGLASGTYDEGGTDMRFDNLMVYRP</sequence>
<dbReference type="OrthoDB" id="153959at2"/>
<keyword evidence="3" id="KW-1185">Reference proteome</keyword>
<evidence type="ECO:0000313" key="2">
    <source>
        <dbReference type="EMBL" id="GAP15930.1"/>
    </source>
</evidence>
<dbReference type="Gene3D" id="2.60.120.560">
    <property type="entry name" value="Exo-inulinase, domain 1"/>
    <property type="match status" value="1"/>
</dbReference>
<evidence type="ECO:0000256" key="1">
    <source>
        <dbReference type="SAM" id="SignalP"/>
    </source>
</evidence>
<name>A0A0K8MXJ9_9CHLR</name>
<dbReference type="STRING" id="360412.LARV_03725"/>